<evidence type="ECO:0000256" key="2">
    <source>
        <dbReference type="ARBA" id="ARBA00022490"/>
    </source>
</evidence>
<dbReference type="PANTHER" id="PTHR28511:SF1">
    <property type="entry name" value="ENDONUCLEASE V"/>
    <property type="match status" value="1"/>
</dbReference>
<keyword evidence="7" id="KW-1185">Reference proteome</keyword>
<dbReference type="GO" id="GO:0016891">
    <property type="term" value="F:RNA endonuclease activity producing 5'-phosphomonoesters, hydrolytic mechanism"/>
    <property type="evidence" value="ECO:0007669"/>
    <property type="project" value="TreeGrafter"/>
</dbReference>
<dbReference type="InterPro" id="IPR007581">
    <property type="entry name" value="Endonuclease-V"/>
</dbReference>
<evidence type="ECO:0000313" key="6">
    <source>
        <dbReference type="EMBL" id="VDD82758.1"/>
    </source>
</evidence>
<gene>
    <name evidence="6" type="ORF">MCOS_LOCUS8761</name>
</gene>
<name>A0A158QVY3_MESCO</name>
<dbReference type="OrthoDB" id="20018at2759"/>
<keyword evidence="4" id="KW-0255">Endonuclease</keyword>
<evidence type="ECO:0000256" key="5">
    <source>
        <dbReference type="ARBA" id="ARBA00022801"/>
    </source>
</evidence>
<dbReference type="EMBL" id="UXSR01005569">
    <property type="protein sequence ID" value="VDD82758.1"/>
    <property type="molecule type" value="Genomic_DNA"/>
</dbReference>
<reference evidence="6 7" key="1">
    <citation type="submission" date="2018-10" db="EMBL/GenBank/DDBJ databases">
        <authorList>
            <consortium name="Pathogen Informatics"/>
        </authorList>
    </citation>
    <scope>NUCLEOTIDE SEQUENCE [LARGE SCALE GENOMIC DNA]</scope>
</reference>
<sequence>METTVENSDALEQQWIEEQLRLRRQCLLKDPPELLAKLADSSLLVGGLDISYSPTDPSLAFVGVSVVRIGDPTTGKLPQTLVVECSQIEVNVPYIPDFLAFREVPAYLAAVSEFESLHSDLRADVFMVDSNGTLHPRRFGAACHLGVLLKRPCFGVAKKLPLLEALPNKLPRDADGRAQKCVIFERASRLNRGEVLNLLGQGGVLAGAALLTGTSCKPVFVSPGHLITLQTAVQITTRCSIHRIPEPTRQVLRRSYFSL</sequence>
<evidence type="ECO:0000313" key="7">
    <source>
        <dbReference type="Proteomes" id="UP000267029"/>
    </source>
</evidence>
<protein>
    <recommendedName>
        <fullName evidence="8">Endonuclease V</fullName>
    </recommendedName>
</protein>
<dbReference type="PANTHER" id="PTHR28511">
    <property type="entry name" value="ENDONUCLEASE V"/>
    <property type="match status" value="1"/>
</dbReference>
<evidence type="ECO:0000256" key="1">
    <source>
        <dbReference type="ARBA" id="ARBA00004496"/>
    </source>
</evidence>
<dbReference type="Pfam" id="PF04493">
    <property type="entry name" value="Endonuclease_5"/>
    <property type="match status" value="1"/>
</dbReference>
<dbReference type="GO" id="GO:0003727">
    <property type="term" value="F:single-stranded RNA binding"/>
    <property type="evidence" value="ECO:0007669"/>
    <property type="project" value="TreeGrafter"/>
</dbReference>
<dbReference type="CDD" id="cd06559">
    <property type="entry name" value="Endonuclease_V"/>
    <property type="match status" value="1"/>
</dbReference>
<keyword evidence="5" id="KW-0378">Hydrolase</keyword>
<dbReference type="Proteomes" id="UP000267029">
    <property type="component" value="Unassembled WGS sequence"/>
</dbReference>
<dbReference type="AlphaFoldDB" id="A0A158QVY3"/>
<evidence type="ECO:0000256" key="4">
    <source>
        <dbReference type="ARBA" id="ARBA00022759"/>
    </source>
</evidence>
<dbReference type="GO" id="GO:0005730">
    <property type="term" value="C:nucleolus"/>
    <property type="evidence" value="ECO:0007669"/>
    <property type="project" value="TreeGrafter"/>
</dbReference>
<accession>A0A158QVY3</accession>
<dbReference type="Gene3D" id="3.30.2170.10">
    <property type="entry name" value="archaeoglobus fulgidus dsm 4304 superfamily"/>
    <property type="match status" value="1"/>
</dbReference>
<dbReference type="GO" id="GO:0006281">
    <property type="term" value="P:DNA repair"/>
    <property type="evidence" value="ECO:0007669"/>
    <property type="project" value="InterPro"/>
</dbReference>
<keyword evidence="3" id="KW-0540">Nuclease</keyword>
<dbReference type="STRING" id="53468.A0A158QVY3"/>
<dbReference type="GO" id="GO:0005737">
    <property type="term" value="C:cytoplasm"/>
    <property type="evidence" value="ECO:0007669"/>
    <property type="project" value="UniProtKB-SubCell"/>
</dbReference>
<proteinExistence type="predicted"/>
<comment type="subcellular location">
    <subcellularLocation>
        <location evidence="1">Cytoplasm</location>
    </subcellularLocation>
</comment>
<keyword evidence="2" id="KW-0963">Cytoplasm</keyword>
<organism evidence="6 7">
    <name type="scientific">Mesocestoides corti</name>
    <name type="common">Flatworm</name>
    <dbReference type="NCBI Taxonomy" id="53468"/>
    <lineage>
        <taxon>Eukaryota</taxon>
        <taxon>Metazoa</taxon>
        <taxon>Spiralia</taxon>
        <taxon>Lophotrochozoa</taxon>
        <taxon>Platyhelminthes</taxon>
        <taxon>Cestoda</taxon>
        <taxon>Eucestoda</taxon>
        <taxon>Cyclophyllidea</taxon>
        <taxon>Mesocestoididae</taxon>
        <taxon>Mesocestoides</taxon>
    </lineage>
</organism>
<evidence type="ECO:0000256" key="3">
    <source>
        <dbReference type="ARBA" id="ARBA00022722"/>
    </source>
</evidence>
<evidence type="ECO:0008006" key="8">
    <source>
        <dbReference type="Google" id="ProtNLM"/>
    </source>
</evidence>